<name>A0A859FIC5_9BACI</name>
<dbReference type="AlphaFoldDB" id="A0A859FIC5"/>
<gene>
    <name evidence="1" type="ORF">FLK61_38905</name>
</gene>
<accession>A0A859FIC5</accession>
<evidence type="ECO:0000313" key="1">
    <source>
        <dbReference type="EMBL" id="QKS72590.1"/>
    </source>
</evidence>
<protein>
    <submittedName>
        <fullName evidence="1">Uncharacterized protein</fullName>
    </submittedName>
</protein>
<organism evidence="1 2">
    <name type="scientific">Paenalkalicoccus suaedae</name>
    <dbReference type="NCBI Taxonomy" id="2592382"/>
    <lineage>
        <taxon>Bacteria</taxon>
        <taxon>Bacillati</taxon>
        <taxon>Bacillota</taxon>
        <taxon>Bacilli</taxon>
        <taxon>Bacillales</taxon>
        <taxon>Bacillaceae</taxon>
        <taxon>Paenalkalicoccus</taxon>
    </lineage>
</organism>
<evidence type="ECO:0000313" key="2">
    <source>
        <dbReference type="Proteomes" id="UP000318138"/>
    </source>
</evidence>
<dbReference type="RefSeq" id="WP_176010562.1">
    <property type="nucleotide sequence ID" value="NZ_CP041372.2"/>
</dbReference>
<proteinExistence type="predicted"/>
<dbReference type="EMBL" id="CP041372">
    <property type="protein sequence ID" value="QKS72590.1"/>
    <property type="molecule type" value="Genomic_DNA"/>
</dbReference>
<dbReference type="KEGG" id="psua:FLK61_38905"/>
<sequence length="276" mass="31994">MAIKTPPKVRLSTLTFGGRYREDTYEDGKAAYEKLQKLALVTEDIKELGFSGRNNQEIKVDFIPTHRDENGVSLKTLHLMSNQSMPLGNLQESEITRLQQLIMLIQSSGADISRVYVEDFRTDTTITFDGYASTTALTEDELYTYLRKTNRSIGTFESIKKYEEDFNQTTNERFRFGFDELDHLYTCSEYTEAGTCTGIRLTVRYQYPGLSEDNEHLLADVTAILNLLDNTMQDINSYELFIAEENDEGEWFKEVHFTKQERDQFESVENFIEVKF</sequence>
<dbReference type="Proteomes" id="UP000318138">
    <property type="component" value="Chromosome"/>
</dbReference>
<keyword evidence="2" id="KW-1185">Reference proteome</keyword>
<reference evidence="2" key="1">
    <citation type="submission" date="2019-07" db="EMBL/GenBank/DDBJ databases">
        <title>Bacillus alkalisoli sp. nov. isolated from saline soil.</title>
        <authorList>
            <person name="Sun J.-Q."/>
            <person name="Xu L."/>
        </authorList>
    </citation>
    <scope>NUCLEOTIDE SEQUENCE [LARGE SCALE GENOMIC DNA]</scope>
    <source>
        <strain evidence="2">M4U3P1</strain>
    </source>
</reference>